<comment type="caution">
    <text evidence="1">The sequence shown here is derived from an EMBL/GenBank/DDBJ whole genome shotgun (WGS) entry which is preliminary data.</text>
</comment>
<proteinExistence type="predicted"/>
<dbReference type="AlphaFoldDB" id="A0A1E3EJ97"/>
<evidence type="ECO:0000313" key="2">
    <source>
        <dbReference type="EMBL" id="MEY9322665.1"/>
    </source>
</evidence>
<name>A0A1E3EJ97_BRAEL</name>
<evidence type="ECO:0000313" key="3">
    <source>
        <dbReference type="Proteomes" id="UP000673383"/>
    </source>
</evidence>
<gene>
    <name evidence="2" type="ORF">ABIF29_009464</name>
    <name evidence="1" type="ORF">JOH49_001753</name>
</gene>
<evidence type="ECO:0000313" key="4">
    <source>
        <dbReference type="Proteomes" id="UP001565471"/>
    </source>
</evidence>
<reference evidence="1" key="1">
    <citation type="submission" date="2021-02" db="EMBL/GenBank/DDBJ databases">
        <title>Genomic Encyclopedia of Type Strains, Phase IV (KMG-V): Genome sequencing to study the core and pangenomes of soil and plant-associated prokaryotes.</title>
        <authorList>
            <person name="Whitman W."/>
        </authorList>
    </citation>
    <scope>NUCLEOTIDE SEQUENCE</scope>
    <source>
        <strain evidence="1">USDA 406</strain>
    </source>
</reference>
<dbReference type="EMBL" id="JBGBZA010000002">
    <property type="protein sequence ID" value="MEY9322665.1"/>
    <property type="molecule type" value="Genomic_DNA"/>
</dbReference>
<sequence length="77" mass="9084">MTARHIWYVSFVDQRDAPPDRHARRTATFVSEQDAKQFTRKLAEDRRIERLSAGTINPYRPKRVIGSRDIDQWLGKT</sequence>
<organism evidence="1 3">
    <name type="scientific">Bradyrhizobium elkanii</name>
    <dbReference type="NCBI Taxonomy" id="29448"/>
    <lineage>
        <taxon>Bacteria</taxon>
        <taxon>Pseudomonadati</taxon>
        <taxon>Pseudomonadota</taxon>
        <taxon>Alphaproteobacteria</taxon>
        <taxon>Hyphomicrobiales</taxon>
        <taxon>Nitrobacteraceae</taxon>
        <taxon>Bradyrhizobium</taxon>
    </lineage>
</organism>
<accession>A0A1E3EJ97</accession>
<dbReference type="Proteomes" id="UP000673383">
    <property type="component" value="Unassembled WGS sequence"/>
</dbReference>
<keyword evidence="4" id="KW-1185">Reference proteome</keyword>
<reference evidence="2 4" key="2">
    <citation type="submission" date="2024-07" db="EMBL/GenBank/DDBJ databases">
        <title>Genomic Encyclopedia of Type Strains, Phase V (KMG-V): Genome sequencing to study the core and pangenomes of soil and plant-associated prokaryotes.</title>
        <authorList>
            <person name="Whitman W."/>
        </authorList>
    </citation>
    <scope>NUCLEOTIDE SEQUENCE [LARGE SCALE GENOMIC DNA]</scope>
    <source>
        <strain evidence="2 4">USDA 415</strain>
    </source>
</reference>
<protein>
    <submittedName>
        <fullName evidence="1">Uncharacterized protein</fullName>
    </submittedName>
</protein>
<dbReference type="OrthoDB" id="8240001at2"/>
<dbReference type="Proteomes" id="UP001565471">
    <property type="component" value="Unassembled WGS sequence"/>
</dbReference>
<dbReference type="EMBL" id="JAFICZ010000001">
    <property type="protein sequence ID" value="MBP1292000.1"/>
    <property type="molecule type" value="Genomic_DNA"/>
</dbReference>
<evidence type="ECO:0000313" key="1">
    <source>
        <dbReference type="EMBL" id="MBP1292000.1"/>
    </source>
</evidence>